<dbReference type="KEGG" id="hgn:E6W36_14675"/>
<name>A0A4D7CAD1_9SPHN</name>
<proteinExistence type="predicted"/>
<keyword evidence="2" id="KW-1185">Reference proteome</keyword>
<sequence length="142" mass="14947">MTQQLHALLALIDQIVSLTELEEQRLESERAGSLNDLIREKPGSPANCNSASNLCAAARSNCATRIPHCESRSWCALVNSSSGSWKTAAAFCGAKVSEGLLSAIASEQQRTQMPSPVYNGRAVVTPNAVKPPAASIALNAVV</sequence>
<organism evidence="1 2">
    <name type="scientific">Hankyongella ginsenosidimutans</name>
    <dbReference type="NCBI Taxonomy" id="1763828"/>
    <lineage>
        <taxon>Bacteria</taxon>
        <taxon>Pseudomonadati</taxon>
        <taxon>Pseudomonadota</taxon>
        <taxon>Alphaproteobacteria</taxon>
        <taxon>Sphingomonadales</taxon>
        <taxon>Sphingomonadaceae</taxon>
        <taxon>Hankyongella</taxon>
    </lineage>
</organism>
<accession>A0A4D7CAD1</accession>
<protein>
    <submittedName>
        <fullName evidence="1">Uncharacterized protein</fullName>
    </submittedName>
</protein>
<dbReference type="EMBL" id="CP039704">
    <property type="protein sequence ID" value="QCI80307.1"/>
    <property type="molecule type" value="Genomic_DNA"/>
</dbReference>
<evidence type="ECO:0000313" key="2">
    <source>
        <dbReference type="Proteomes" id="UP000298714"/>
    </source>
</evidence>
<reference evidence="2" key="1">
    <citation type="submission" date="2019-04" db="EMBL/GenBank/DDBJ databases">
        <title>Complete genome sequence of Sphingomonas sp. W1-2-3.</title>
        <authorList>
            <person name="Im W.T."/>
        </authorList>
    </citation>
    <scope>NUCLEOTIDE SEQUENCE [LARGE SCALE GENOMIC DNA]</scope>
    <source>
        <strain evidence="2">W1-2-3</strain>
    </source>
</reference>
<dbReference type="Proteomes" id="UP000298714">
    <property type="component" value="Chromosome"/>
</dbReference>
<dbReference type="AlphaFoldDB" id="A0A4D7CAD1"/>
<gene>
    <name evidence="1" type="ORF">E6W36_14675</name>
</gene>
<evidence type="ECO:0000313" key="1">
    <source>
        <dbReference type="EMBL" id="QCI80307.1"/>
    </source>
</evidence>